<feature type="compositionally biased region" description="Low complexity" evidence="1">
    <location>
        <begin position="217"/>
        <end position="236"/>
    </location>
</feature>
<feature type="compositionally biased region" description="Low complexity" evidence="1">
    <location>
        <begin position="338"/>
        <end position="349"/>
    </location>
</feature>
<name>A0AAD5UPW7_9APHY</name>
<feature type="compositionally biased region" description="Low complexity" evidence="1">
    <location>
        <begin position="612"/>
        <end position="624"/>
    </location>
</feature>
<feature type="region of interest" description="Disordered" evidence="1">
    <location>
        <begin position="202"/>
        <end position="380"/>
    </location>
</feature>
<sequence length="816" mass="85643">MLSTISSFLPPALQLGNQEKLNIQKLQQPDKDTDSDSNPDPATNGVPNDMSVDEHGSFIVVRPPPAKSNHPLNLQVQLVPPTGRDNNRGSSSRRSIDSTAESTVEDGPNILSRTSSSRSDSSMYSSGYSSVTSFSTVASNASSTSTRRMIIPLYNLQAHNVLTNVIVDAGTDAKIAKFQKRGLEVIGLAMLEPVEVWAGASFDSSAPRPSEYTPTPSHLSQQYPSQSQSQHQPSSLGTEPPSHTPTSSALSLTSDSHYNNEPTPVNTTPTPQVEPRGGSARKFIGKIFRRKGGDNSAPSTPNQSQFPYIQSAGSVGGGGGATSIPTVNEPTPRSVKRSSLLANAASSLSQRIPSSPATSSFLPITPTRSQNVSESGGESSQANMVLGIQPILNSPTIPPRGKHPKMYVWVVRKWLKGSGNEGLFSSLSSSPGANVGPVEVRFEWARSKGGNKKKSSAKKDGQGTAGEGRRERRESMQIPSNTPSTTSLPGSGTGAQAKARDASKQRKSREASGVSGKSGSKEHISLPTKSKRRSISPNPPGSVNTHTTASTDDAPHSPSRPSKRIDDEDDGDDSDPEDSETPWTCTLTLRHSYSSRFSAHPSYPASPPPPLHSTSSTTSGSLPPTQQEIRVKVGAVVPTPHHPKVVALLKIPFPLPDIEVEKVAVHKRIVTPAGVARPLLSPISASDAGSPPNSPDPFSPGLMSPGMSRSPGVPPTSPGFSSFGKATSPFKSSSNGNPGSKISFGAFGISMGGSSSSNSNANSNSTAGYGGGLGLVLTAEEIKDVVCCTGLWLVVREGFGGVGKEKRKGDGWRIRG</sequence>
<feature type="region of interest" description="Disordered" evidence="1">
    <location>
        <begin position="597"/>
        <end position="624"/>
    </location>
</feature>
<accession>A0AAD5UPW7</accession>
<dbReference type="EMBL" id="JANAWD010001060">
    <property type="protein sequence ID" value="KAJ3474446.1"/>
    <property type="molecule type" value="Genomic_DNA"/>
</dbReference>
<feature type="region of interest" description="Disordered" evidence="1">
    <location>
        <begin position="445"/>
        <end position="585"/>
    </location>
</feature>
<feature type="region of interest" description="Disordered" evidence="1">
    <location>
        <begin position="25"/>
        <end position="52"/>
    </location>
</feature>
<feature type="compositionally biased region" description="Polar residues" evidence="1">
    <location>
        <begin position="244"/>
        <end position="257"/>
    </location>
</feature>
<keyword evidence="3" id="KW-1185">Reference proteome</keyword>
<feature type="compositionally biased region" description="Polar residues" evidence="1">
    <location>
        <begin position="296"/>
        <end position="308"/>
    </location>
</feature>
<feature type="compositionally biased region" description="Low complexity" evidence="1">
    <location>
        <begin position="259"/>
        <end position="275"/>
    </location>
</feature>
<comment type="caution">
    <text evidence="2">The sequence shown here is derived from an EMBL/GenBank/DDBJ whole genome shotgun (WGS) entry which is preliminary data.</text>
</comment>
<feature type="compositionally biased region" description="Basic and acidic residues" evidence="1">
    <location>
        <begin position="457"/>
        <end position="475"/>
    </location>
</feature>
<feature type="compositionally biased region" description="Polar residues" evidence="1">
    <location>
        <begin position="350"/>
        <end position="380"/>
    </location>
</feature>
<organism evidence="2 3">
    <name type="scientific">Meripilus lineatus</name>
    <dbReference type="NCBI Taxonomy" id="2056292"/>
    <lineage>
        <taxon>Eukaryota</taxon>
        <taxon>Fungi</taxon>
        <taxon>Dikarya</taxon>
        <taxon>Basidiomycota</taxon>
        <taxon>Agaricomycotina</taxon>
        <taxon>Agaricomycetes</taxon>
        <taxon>Polyporales</taxon>
        <taxon>Meripilaceae</taxon>
        <taxon>Meripilus</taxon>
    </lineage>
</organism>
<feature type="compositionally biased region" description="Acidic residues" evidence="1">
    <location>
        <begin position="567"/>
        <end position="580"/>
    </location>
</feature>
<dbReference type="AlphaFoldDB" id="A0AAD5UPW7"/>
<feature type="region of interest" description="Disordered" evidence="1">
    <location>
        <begin position="77"/>
        <end position="129"/>
    </location>
</feature>
<evidence type="ECO:0000313" key="3">
    <source>
        <dbReference type="Proteomes" id="UP001212997"/>
    </source>
</evidence>
<proteinExistence type="predicted"/>
<feature type="compositionally biased region" description="Basic and acidic residues" evidence="1">
    <location>
        <begin position="498"/>
        <end position="510"/>
    </location>
</feature>
<reference evidence="2" key="1">
    <citation type="submission" date="2022-07" db="EMBL/GenBank/DDBJ databases">
        <title>Genome Sequence of Physisporinus lineatus.</title>
        <authorList>
            <person name="Buettner E."/>
        </authorList>
    </citation>
    <scope>NUCLEOTIDE SEQUENCE</scope>
    <source>
        <strain evidence="2">VT162</strain>
    </source>
</reference>
<feature type="compositionally biased region" description="Polar residues" evidence="1">
    <location>
        <begin position="541"/>
        <end position="551"/>
    </location>
</feature>
<feature type="compositionally biased region" description="Low complexity" evidence="1">
    <location>
        <begin position="112"/>
        <end position="129"/>
    </location>
</feature>
<evidence type="ECO:0000256" key="1">
    <source>
        <dbReference type="SAM" id="MobiDB-lite"/>
    </source>
</evidence>
<dbReference type="Proteomes" id="UP001212997">
    <property type="component" value="Unassembled WGS sequence"/>
</dbReference>
<gene>
    <name evidence="2" type="ORF">NLI96_g12454</name>
</gene>
<feature type="region of interest" description="Disordered" evidence="1">
    <location>
        <begin position="680"/>
        <end position="736"/>
    </location>
</feature>
<protein>
    <submittedName>
        <fullName evidence="2">Uncharacterized protein</fullName>
    </submittedName>
</protein>
<feature type="compositionally biased region" description="Low complexity" evidence="1">
    <location>
        <begin position="479"/>
        <end position="490"/>
    </location>
</feature>
<evidence type="ECO:0000313" key="2">
    <source>
        <dbReference type="EMBL" id="KAJ3474446.1"/>
    </source>
</evidence>